<dbReference type="OrthoDB" id="3791184at2759"/>
<evidence type="ECO:0008006" key="4">
    <source>
        <dbReference type="Google" id="ProtNLM"/>
    </source>
</evidence>
<protein>
    <recommendedName>
        <fullName evidence="4">TPR-like protein</fullName>
    </recommendedName>
</protein>
<keyword evidence="3" id="KW-1185">Reference proteome</keyword>
<dbReference type="SUPFAM" id="SSF48452">
    <property type="entry name" value="TPR-like"/>
    <property type="match status" value="1"/>
</dbReference>
<keyword evidence="1" id="KW-0175">Coiled coil</keyword>
<dbReference type="Gene3D" id="1.25.40.10">
    <property type="entry name" value="Tetratricopeptide repeat domain"/>
    <property type="match status" value="1"/>
</dbReference>
<sequence>MSDPADEILAVVRQLKQESETWRAVAQAYKAAFEEQTARLQDLQDVCVATQAELENERRDHRHRMTQSDPSLRGGTDMLAHDAAGNLDDLSLGATTVTAPGHIELSWQPAHKSSSLYFRRVEQLASQRDYGTALKEVDHLLRGPLTPETRIEGLILKSNLMRKSEWLYDALAACSEALELCDRLEELHCHLPRIRYQRGLCYYQLNMVQQARDAFSDVSTVDDPLYAKAAALRDSCEERLQPGRRSGFEAHRTVTEGLLAQFSEHRFDSKRRRTSSQFRLHVSKPKRFSLPQRWVTARSKSSGFN</sequence>
<dbReference type="EMBL" id="MU005571">
    <property type="protein sequence ID" value="KAF2690539.1"/>
    <property type="molecule type" value="Genomic_DNA"/>
</dbReference>
<dbReference type="AlphaFoldDB" id="A0A6G1JK51"/>
<reference evidence="2" key="1">
    <citation type="journal article" date="2020" name="Stud. Mycol.">
        <title>101 Dothideomycetes genomes: a test case for predicting lifestyles and emergence of pathogens.</title>
        <authorList>
            <person name="Haridas S."/>
            <person name="Albert R."/>
            <person name="Binder M."/>
            <person name="Bloem J."/>
            <person name="Labutti K."/>
            <person name="Salamov A."/>
            <person name="Andreopoulos B."/>
            <person name="Baker S."/>
            <person name="Barry K."/>
            <person name="Bills G."/>
            <person name="Bluhm B."/>
            <person name="Cannon C."/>
            <person name="Castanera R."/>
            <person name="Culley D."/>
            <person name="Daum C."/>
            <person name="Ezra D."/>
            <person name="Gonzalez J."/>
            <person name="Henrissat B."/>
            <person name="Kuo A."/>
            <person name="Liang C."/>
            <person name="Lipzen A."/>
            <person name="Lutzoni F."/>
            <person name="Magnuson J."/>
            <person name="Mondo S."/>
            <person name="Nolan M."/>
            <person name="Ohm R."/>
            <person name="Pangilinan J."/>
            <person name="Park H.-J."/>
            <person name="Ramirez L."/>
            <person name="Alfaro M."/>
            <person name="Sun H."/>
            <person name="Tritt A."/>
            <person name="Yoshinaga Y."/>
            <person name="Zwiers L.-H."/>
            <person name="Turgeon B."/>
            <person name="Goodwin S."/>
            <person name="Spatafora J."/>
            <person name="Crous P."/>
            <person name="Grigoriev I."/>
        </authorList>
    </citation>
    <scope>NUCLEOTIDE SEQUENCE</scope>
    <source>
        <strain evidence="2">CBS 122367</strain>
    </source>
</reference>
<evidence type="ECO:0000313" key="3">
    <source>
        <dbReference type="Proteomes" id="UP000799291"/>
    </source>
</evidence>
<dbReference type="Proteomes" id="UP000799291">
    <property type="component" value="Unassembled WGS sequence"/>
</dbReference>
<proteinExistence type="predicted"/>
<evidence type="ECO:0000256" key="1">
    <source>
        <dbReference type="SAM" id="Coils"/>
    </source>
</evidence>
<dbReference type="InterPro" id="IPR011990">
    <property type="entry name" value="TPR-like_helical_dom_sf"/>
</dbReference>
<organism evidence="2 3">
    <name type="scientific">Lentithecium fluviatile CBS 122367</name>
    <dbReference type="NCBI Taxonomy" id="1168545"/>
    <lineage>
        <taxon>Eukaryota</taxon>
        <taxon>Fungi</taxon>
        <taxon>Dikarya</taxon>
        <taxon>Ascomycota</taxon>
        <taxon>Pezizomycotina</taxon>
        <taxon>Dothideomycetes</taxon>
        <taxon>Pleosporomycetidae</taxon>
        <taxon>Pleosporales</taxon>
        <taxon>Massarineae</taxon>
        <taxon>Lentitheciaceae</taxon>
        <taxon>Lentithecium</taxon>
    </lineage>
</organism>
<name>A0A6G1JK51_9PLEO</name>
<gene>
    <name evidence="2" type="ORF">K458DRAFT_106848</name>
</gene>
<evidence type="ECO:0000313" key="2">
    <source>
        <dbReference type="EMBL" id="KAF2690539.1"/>
    </source>
</evidence>
<feature type="coiled-coil region" evidence="1">
    <location>
        <begin position="26"/>
        <end position="60"/>
    </location>
</feature>
<accession>A0A6G1JK51</accession>